<feature type="site" description="Interaction with substrate tRNA" evidence="10">
    <location>
        <position position="102"/>
    </location>
</feature>
<evidence type="ECO:0000256" key="2">
    <source>
        <dbReference type="ARBA" id="ARBA00003213"/>
    </source>
</evidence>
<dbReference type="Proteomes" id="UP000189369">
    <property type="component" value="Chromosome"/>
</dbReference>
<evidence type="ECO:0000313" key="17">
    <source>
        <dbReference type="Proteomes" id="UP000783934"/>
    </source>
</evidence>
<keyword evidence="4 10" id="KW-0808">Transferase</keyword>
<dbReference type="InterPro" id="IPR018022">
    <property type="entry name" value="IPT"/>
</dbReference>
<comment type="catalytic activity">
    <reaction evidence="9 10 11">
        <text>adenosine(37) in tRNA + dimethylallyl diphosphate = N(6)-dimethylallyladenosine(37) in tRNA + diphosphate</text>
        <dbReference type="Rhea" id="RHEA:26482"/>
        <dbReference type="Rhea" id="RHEA-COMP:10162"/>
        <dbReference type="Rhea" id="RHEA-COMP:10375"/>
        <dbReference type="ChEBI" id="CHEBI:33019"/>
        <dbReference type="ChEBI" id="CHEBI:57623"/>
        <dbReference type="ChEBI" id="CHEBI:74411"/>
        <dbReference type="ChEBI" id="CHEBI:74415"/>
        <dbReference type="EC" id="2.5.1.75"/>
    </reaction>
</comment>
<dbReference type="Gene3D" id="3.40.50.300">
    <property type="entry name" value="P-loop containing nucleotide triphosphate hydrolases"/>
    <property type="match status" value="1"/>
</dbReference>
<evidence type="ECO:0000256" key="6">
    <source>
        <dbReference type="ARBA" id="ARBA00022741"/>
    </source>
</evidence>
<dbReference type="Gene3D" id="1.10.20.140">
    <property type="match status" value="1"/>
</dbReference>
<name>A0A1U9K1V6_9BURK</name>
<dbReference type="InterPro" id="IPR039657">
    <property type="entry name" value="Dimethylallyltransferase"/>
</dbReference>
<dbReference type="HAMAP" id="MF_00185">
    <property type="entry name" value="IPP_trans"/>
    <property type="match status" value="1"/>
</dbReference>
<evidence type="ECO:0000256" key="13">
    <source>
        <dbReference type="RuleBase" id="RU003785"/>
    </source>
</evidence>
<dbReference type="EMBL" id="CP019697">
    <property type="protein sequence ID" value="AQS52025.1"/>
    <property type="molecule type" value="Genomic_DNA"/>
</dbReference>
<comment type="cofactor">
    <cofactor evidence="1 10">
        <name>Mg(2+)</name>
        <dbReference type="ChEBI" id="CHEBI:18420"/>
    </cofactor>
</comment>
<accession>A0A1U9K1V6</accession>
<dbReference type="RefSeq" id="WP_077734690.1">
    <property type="nucleotide sequence ID" value="NZ_BMCQ01000001.1"/>
</dbReference>
<dbReference type="OrthoDB" id="9776390at2"/>
<evidence type="ECO:0000256" key="12">
    <source>
        <dbReference type="RuleBase" id="RU003784"/>
    </source>
</evidence>
<gene>
    <name evidence="10" type="primary">miaA</name>
    <name evidence="15" type="ORF">GGR41_000923</name>
    <name evidence="14" type="ORF">PAEH1_11600</name>
</gene>
<dbReference type="GO" id="GO:0005524">
    <property type="term" value="F:ATP binding"/>
    <property type="evidence" value="ECO:0007669"/>
    <property type="project" value="UniProtKB-UniRule"/>
</dbReference>
<comment type="subunit">
    <text evidence="10">Monomer.</text>
</comment>
<dbReference type="GO" id="GO:0006400">
    <property type="term" value="P:tRNA modification"/>
    <property type="evidence" value="ECO:0007669"/>
    <property type="project" value="TreeGrafter"/>
</dbReference>
<evidence type="ECO:0000256" key="1">
    <source>
        <dbReference type="ARBA" id="ARBA00001946"/>
    </source>
</evidence>
<dbReference type="Proteomes" id="UP000783934">
    <property type="component" value="Unassembled WGS sequence"/>
</dbReference>
<dbReference type="EC" id="2.5.1.75" evidence="10"/>
<reference evidence="15 17" key="2">
    <citation type="submission" date="2020-03" db="EMBL/GenBank/DDBJ databases">
        <title>Genomic Encyclopedia of Type Strains, Phase IV (KMG-IV): sequencing the most valuable type-strain genomes for metagenomic binning, comparative biology and taxonomic classification.</title>
        <authorList>
            <person name="Goeker M."/>
        </authorList>
    </citation>
    <scope>NUCLEOTIDE SEQUENCE [LARGE SCALE GENOMIC DNA]</scope>
    <source>
        <strain evidence="15 17">DSM 26613</strain>
    </source>
</reference>
<dbReference type="PANTHER" id="PTHR11088">
    <property type="entry name" value="TRNA DIMETHYLALLYLTRANSFERASE"/>
    <property type="match status" value="1"/>
</dbReference>
<feature type="region of interest" description="Interaction with substrate tRNA" evidence="10">
    <location>
        <begin position="36"/>
        <end position="39"/>
    </location>
</feature>
<dbReference type="InterPro" id="IPR027417">
    <property type="entry name" value="P-loop_NTPase"/>
</dbReference>
<comment type="caution">
    <text evidence="10">Lacks conserved residue(s) required for the propagation of feature annotation.</text>
</comment>
<dbReference type="KEGG" id="phn:PAEH1_11600"/>
<evidence type="ECO:0000256" key="10">
    <source>
        <dbReference type="HAMAP-Rule" id="MF_00185"/>
    </source>
</evidence>
<dbReference type="SUPFAM" id="SSF52540">
    <property type="entry name" value="P-loop containing nucleoside triphosphate hydrolases"/>
    <property type="match status" value="2"/>
</dbReference>
<dbReference type="FunFam" id="1.10.20.140:FF:000001">
    <property type="entry name" value="tRNA dimethylallyltransferase"/>
    <property type="match status" value="1"/>
</dbReference>
<evidence type="ECO:0000256" key="3">
    <source>
        <dbReference type="ARBA" id="ARBA00005842"/>
    </source>
</evidence>
<dbReference type="EMBL" id="JAATIZ010000002">
    <property type="protein sequence ID" value="NJB64694.1"/>
    <property type="molecule type" value="Genomic_DNA"/>
</dbReference>
<keyword evidence="8 10" id="KW-0460">Magnesium</keyword>
<dbReference type="STRING" id="643674.PAEH1_11600"/>
<dbReference type="NCBIfam" id="TIGR00174">
    <property type="entry name" value="miaA"/>
    <property type="match status" value="1"/>
</dbReference>
<keyword evidence="7 10" id="KW-0067">ATP-binding</keyword>
<reference evidence="14 16" key="1">
    <citation type="submission" date="2017-01" db="EMBL/GenBank/DDBJ databases">
        <title>Complete Genome Sequence of Paenalcaligenes hominis, Isolated from a paraplegic Patient with neurogenic bladder.</title>
        <authorList>
            <person name="Mukhopadhyay R."/>
            <person name="Joaquin J."/>
            <person name="Hogue R."/>
            <person name="Kilaru A."/>
            <person name="Jospin G."/>
            <person name="Mars K."/>
            <person name="Eisen J.A."/>
            <person name="Chaturvedi V."/>
        </authorList>
    </citation>
    <scope>NUCLEOTIDE SEQUENCE [LARGE SCALE GENOMIC DNA]</scope>
    <source>
        <strain evidence="14 16">15S00501</strain>
    </source>
</reference>
<dbReference type="Pfam" id="PF01715">
    <property type="entry name" value="IPPT"/>
    <property type="match status" value="1"/>
</dbReference>
<evidence type="ECO:0000256" key="7">
    <source>
        <dbReference type="ARBA" id="ARBA00022840"/>
    </source>
</evidence>
<dbReference type="GO" id="GO:0052381">
    <property type="term" value="F:tRNA dimethylallyltransferase activity"/>
    <property type="evidence" value="ECO:0007669"/>
    <property type="project" value="UniProtKB-UniRule"/>
</dbReference>
<dbReference type="PANTHER" id="PTHR11088:SF60">
    <property type="entry name" value="TRNA DIMETHYLALLYLTRANSFERASE"/>
    <property type="match status" value="1"/>
</dbReference>
<feature type="binding site" evidence="10">
    <location>
        <begin position="13"/>
        <end position="18"/>
    </location>
    <ligand>
        <name>substrate</name>
    </ligand>
</feature>
<keyword evidence="6 10" id="KW-0547">Nucleotide-binding</keyword>
<evidence type="ECO:0000256" key="8">
    <source>
        <dbReference type="ARBA" id="ARBA00022842"/>
    </source>
</evidence>
<feature type="region of interest" description="Interaction with substrate tRNA" evidence="10">
    <location>
        <begin position="160"/>
        <end position="164"/>
    </location>
</feature>
<evidence type="ECO:0000313" key="14">
    <source>
        <dbReference type="EMBL" id="AQS52025.1"/>
    </source>
</evidence>
<evidence type="ECO:0000313" key="16">
    <source>
        <dbReference type="Proteomes" id="UP000189369"/>
    </source>
</evidence>
<keyword evidence="17" id="KW-1185">Reference proteome</keyword>
<feature type="site" description="Interaction with substrate tRNA" evidence="10">
    <location>
        <position position="124"/>
    </location>
</feature>
<proteinExistence type="inferred from homology"/>
<comment type="function">
    <text evidence="2 10 12">Catalyzes the transfer of a dimethylallyl group onto the adenine at position 37 in tRNAs that read codons beginning with uridine, leading to the formation of N6-(dimethylallyl)adenosine (i(6)A).</text>
</comment>
<evidence type="ECO:0000256" key="11">
    <source>
        <dbReference type="RuleBase" id="RU003783"/>
    </source>
</evidence>
<organism evidence="14 16">
    <name type="scientific">Paenalcaligenes hominis</name>
    <dbReference type="NCBI Taxonomy" id="643674"/>
    <lineage>
        <taxon>Bacteria</taxon>
        <taxon>Pseudomonadati</taxon>
        <taxon>Pseudomonadota</taxon>
        <taxon>Betaproteobacteria</taxon>
        <taxon>Burkholderiales</taxon>
        <taxon>Alcaligenaceae</taxon>
        <taxon>Paenalcaligenes</taxon>
    </lineage>
</organism>
<evidence type="ECO:0000313" key="15">
    <source>
        <dbReference type="EMBL" id="NJB64694.1"/>
    </source>
</evidence>
<evidence type="ECO:0000256" key="9">
    <source>
        <dbReference type="ARBA" id="ARBA00049563"/>
    </source>
</evidence>
<dbReference type="AlphaFoldDB" id="A0A1U9K1V6"/>
<evidence type="ECO:0000256" key="5">
    <source>
        <dbReference type="ARBA" id="ARBA00022694"/>
    </source>
</evidence>
<evidence type="ECO:0000256" key="4">
    <source>
        <dbReference type="ARBA" id="ARBA00022679"/>
    </source>
</evidence>
<feature type="binding site" evidence="10">
    <location>
        <begin position="11"/>
        <end position="18"/>
    </location>
    <ligand>
        <name>ATP</name>
        <dbReference type="ChEBI" id="CHEBI:30616"/>
    </ligand>
</feature>
<keyword evidence="5 10" id="KW-0819">tRNA processing</keyword>
<comment type="similarity">
    <text evidence="3 10 13">Belongs to the IPP transferase family.</text>
</comment>
<protein>
    <recommendedName>
        <fullName evidence="10">tRNA dimethylallyltransferase</fullName>
        <ecNumber evidence="10">2.5.1.75</ecNumber>
    </recommendedName>
    <alternativeName>
        <fullName evidence="10">Dimethylallyl diphosphate:tRNA dimethylallyltransferase</fullName>
        <shortName evidence="10">DMAPP:tRNA dimethylallyltransferase</shortName>
        <shortName evidence="10">DMATase</shortName>
    </alternativeName>
    <alternativeName>
        <fullName evidence="10">Isopentenyl-diphosphate:tRNA isopentenyltransferase</fullName>
        <shortName evidence="10">IPP transferase</shortName>
        <shortName evidence="10">IPPT</shortName>
        <shortName evidence="10">IPTase</shortName>
    </alternativeName>
</protein>
<sequence length="310" mass="34780">MAAPTVICLTGPTAAGKSASTLALARRWDLEIIVMDSATIYTGMDIGTAKPSKTEQAITPHHLLDIRDPAESYSAASFVQDTERLIDAIHQRQRHVLLCGGTLLYYKALRDGLSQLPESTPHLRAELDAEALIKGWPTLHAELARIDPETAARLAPNDGQRIQRALEIYRASGKPMSVWLKEQPPRPVQQRNYLTISVEPTERQLLSPRIEARYHQMLEQGLVAEVEQLYARADLHNGLPSIRSVGYRQIWDYLDGVLSLDDAVERAISATRQLAKRQMTWLRAMPEREQVDCMNPARADLVVDVVAKHW</sequence>